<comment type="caution">
    <text evidence="3">The sequence shown here is derived from an EMBL/GenBank/DDBJ whole genome shotgun (WGS) entry which is preliminary data.</text>
</comment>
<gene>
    <name evidence="3" type="ORF">F5878DRAFT_603225</name>
</gene>
<feature type="domain" description="Retrovirus-related Pol polyprotein from transposon TNT 1-94-like beta-barrel" evidence="2">
    <location>
        <begin position="189"/>
        <end position="271"/>
    </location>
</feature>
<dbReference type="Pfam" id="PF22936">
    <property type="entry name" value="Pol_BBD"/>
    <property type="match status" value="1"/>
</dbReference>
<dbReference type="Proteomes" id="UP001163846">
    <property type="component" value="Unassembled WGS sequence"/>
</dbReference>
<evidence type="ECO:0000313" key="4">
    <source>
        <dbReference type="Proteomes" id="UP001163846"/>
    </source>
</evidence>
<dbReference type="AlphaFoldDB" id="A0AA38PJ81"/>
<dbReference type="EMBL" id="MU805963">
    <property type="protein sequence ID" value="KAJ3843954.1"/>
    <property type="molecule type" value="Genomic_DNA"/>
</dbReference>
<evidence type="ECO:0000259" key="2">
    <source>
        <dbReference type="Pfam" id="PF22936"/>
    </source>
</evidence>
<feature type="region of interest" description="Disordered" evidence="1">
    <location>
        <begin position="95"/>
        <end position="117"/>
    </location>
</feature>
<organism evidence="3 4">
    <name type="scientific">Lentinula raphanica</name>
    <dbReference type="NCBI Taxonomy" id="153919"/>
    <lineage>
        <taxon>Eukaryota</taxon>
        <taxon>Fungi</taxon>
        <taxon>Dikarya</taxon>
        <taxon>Basidiomycota</taxon>
        <taxon>Agaricomycotina</taxon>
        <taxon>Agaricomycetes</taxon>
        <taxon>Agaricomycetidae</taxon>
        <taxon>Agaricales</taxon>
        <taxon>Marasmiineae</taxon>
        <taxon>Omphalotaceae</taxon>
        <taxon>Lentinula</taxon>
    </lineage>
</organism>
<protein>
    <recommendedName>
        <fullName evidence="2">Retrovirus-related Pol polyprotein from transposon TNT 1-94-like beta-barrel domain-containing protein</fullName>
    </recommendedName>
</protein>
<name>A0AA38PJ81_9AGAR</name>
<reference evidence="3" key="1">
    <citation type="submission" date="2022-08" db="EMBL/GenBank/DDBJ databases">
        <authorList>
            <consortium name="DOE Joint Genome Institute"/>
            <person name="Min B."/>
            <person name="Riley R."/>
            <person name="Sierra-Patev S."/>
            <person name="Naranjo-Ortiz M."/>
            <person name="Looney B."/>
            <person name="Konkel Z."/>
            <person name="Slot J.C."/>
            <person name="Sakamoto Y."/>
            <person name="Steenwyk J.L."/>
            <person name="Rokas A."/>
            <person name="Carro J."/>
            <person name="Camarero S."/>
            <person name="Ferreira P."/>
            <person name="Molpeceres G."/>
            <person name="Ruiz-Duenas F.J."/>
            <person name="Serrano A."/>
            <person name="Henrissat B."/>
            <person name="Drula E."/>
            <person name="Hughes K.W."/>
            <person name="Mata J.L."/>
            <person name="Ishikawa N.K."/>
            <person name="Vargas-Isla R."/>
            <person name="Ushijima S."/>
            <person name="Smith C.A."/>
            <person name="Ahrendt S."/>
            <person name="Andreopoulos W."/>
            <person name="He G."/>
            <person name="Labutti K."/>
            <person name="Lipzen A."/>
            <person name="Ng V."/>
            <person name="Sandor L."/>
            <person name="Barry K."/>
            <person name="Martinez A.T."/>
            <person name="Xiao Y."/>
            <person name="Gibbons J.G."/>
            <person name="Terashima K."/>
            <person name="Hibbett D.S."/>
            <person name="Grigoriev I.V."/>
        </authorList>
    </citation>
    <scope>NUCLEOTIDE SEQUENCE</scope>
    <source>
        <strain evidence="3">TFB9207</strain>
    </source>
</reference>
<evidence type="ECO:0000313" key="3">
    <source>
        <dbReference type="EMBL" id="KAJ3843954.1"/>
    </source>
</evidence>
<proteinExistence type="predicted"/>
<sequence length="347" mass="38333">MQQIIGNQCKPDDDPVAWLDVMIRLPYPNQRPNGNRPSSFNPNLFCDNPFCVFAQGHTIDTCFVYGVLEKARGGRPTGGNRFTGGGNRFAGLSATNETPTRDDEVNHNVPNDDPPTYAGMVEGGGDVEEEEVERVIGSVEDDFAFMMDVSEDPELEKGADDEIHIDEEVKINAVALNLETPQNDSINHDTGATRHIFRERKFFQDYEVLETPIQVHGFGSNLSAIAVGKGTVNLQAKVKNTPRSFSISNVLYIPSARCNLISGSRLDKKGVKTKTGDGKITYYNSHSIPFAMGSVVRDLFRMEVTPVEVEEKKEGEIEFAAMVPDVNELFRTGSESEFAQRVGFTTV</sequence>
<dbReference type="InterPro" id="IPR054722">
    <property type="entry name" value="PolX-like_BBD"/>
</dbReference>
<accession>A0AA38PJ81</accession>
<evidence type="ECO:0000256" key="1">
    <source>
        <dbReference type="SAM" id="MobiDB-lite"/>
    </source>
</evidence>
<keyword evidence="4" id="KW-1185">Reference proteome</keyword>